<dbReference type="PROSITE" id="PS50928">
    <property type="entry name" value="ABC_TM1"/>
    <property type="match status" value="1"/>
</dbReference>
<organism evidence="9 10">
    <name type="scientific">Corynebacterium timonense</name>
    <dbReference type="NCBI Taxonomy" id="441500"/>
    <lineage>
        <taxon>Bacteria</taxon>
        <taxon>Bacillati</taxon>
        <taxon>Actinomycetota</taxon>
        <taxon>Actinomycetes</taxon>
        <taxon>Mycobacteriales</taxon>
        <taxon>Corynebacteriaceae</taxon>
        <taxon>Corynebacterium</taxon>
    </lineage>
</organism>
<dbReference type="InterPro" id="IPR051393">
    <property type="entry name" value="ABC_transporter_permease"/>
</dbReference>
<sequence>MSSPVEQKPKTHKQPIDWIAWLFLVPSLILFLVFEFYPFFRALYLSFSTVDLFGRPSGFAGIDNYLAIFSDPTFLATLSRTLIFTVVSVVLKLALGLAIALPLSYRLKGTFWMRSVVLVPMAVSTAIGTLVFRNMFAPLVGLFDQIAISLGFNQVGWLTSPEIALWSAIIVDLWIGISFVILLLMVAIDTISPEVVEAANLDGATGGRYIRHIVIPGIAPMLLFLAVTQSMSAMKEFTIFHVLTGGGPGNATRTLVLDIYENAFGGGTADFASASARGMVLFIIILVLTLIQFRISRKNA</sequence>
<feature type="transmembrane region" description="Helical" evidence="7">
    <location>
        <begin position="209"/>
        <end position="227"/>
    </location>
</feature>
<dbReference type="PANTHER" id="PTHR30193:SF37">
    <property type="entry name" value="INNER MEMBRANE ABC TRANSPORTER PERMEASE PROTEIN YCJO"/>
    <property type="match status" value="1"/>
</dbReference>
<protein>
    <submittedName>
        <fullName evidence="9">sn-glycerol 3-phosphate transport system permease protein</fullName>
    </submittedName>
</protein>
<feature type="domain" description="ABC transmembrane type-1" evidence="8">
    <location>
        <begin position="78"/>
        <end position="292"/>
    </location>
</feature>
<dbReference type="InterPro" id="IPR000515">
    <property type="entry name" value="MetI-like"/>
</dbReference>
<keyword evidence="2 7" id="KW-0813">Transport</keyword>
<feature type="transmembrane region" description="Helical" evidence="7">
    <location>
        <begin position="82"/>
        <end position="105"/>
    </location>
</feature>
<keyword evidence="5 7" id="KW-1133">Transmembrane helix</keyword>
<dbReference type="GO" id="GO:0005886">
    <property type="term" value="C:plasma membrane"/>
    <property type="evidence" value="ECO:0007669"/>
    <property type="project" value="UniProtKB-SubCell"/>
</dbReference>
<keyword evidence="6 7" id="KW-0472">Membrane</keyword>
<keyword evidence="4 7" id="KW-0812">Transmembrane</keyword>
<keyword evidence="3" id="KW-1003">Cell membrane</keyword>
<accession>A0A1H1S904</accession>
<dbReference type="AlphaFoldDB" id="A0A1H1S904"/>
<evidence type="ECO:0000259" key="8">
    <source>
        <dbReference type="PROSITE" id="PS50928"/>
    </source>
</evidence>
<evidence type="ECO:0000256" key="5">
    <source>
        <dbReference type="ARBA" id="ARBA00022989"/>
    </source>
</evidence>
<dbReference type="SUPFAM" id="SSF161098">
    <property type="entry name" value="MetI-like"/>
    <property type="match status" value="1"/>
</dbReference>
<name>A0A1H1S904_9CORY</name>
<dbReference type="PANTHER" id="PTHR30193">
    <property type="entry name" value="ABC TRANSPORTER PERMEASE PROTEIN"/>
    <property type="match status" value="1"/>
</dbReference>
<dbReference type="CDD" id="cd06261">
    <property type="entry name" value="TM_PBP2"/>
    <property type="match status" value="1"/>
</dbReference>
<dbReference type="STRING" id="1203190.GCA_000312345_01508"/>
<feature type="transmembrane region" description="Helical" evidence="7">
    <location>
        <begin position="117"/>
        <end position="143"/>
    </location>
</feature>
<dbReference type="eggNOG" id="COG1175">
    <property type="taxonomic scope" value="Bacteria"/>
</dbReference>
<feature type="transmembrane region" description="Helical" evidence="7">
    <location>
        <begin position="163"/>
        <end position="188"/>
    </location>
</feature>
<keyword evidence="10" id="KW-1185">Reference proteome</keyword>
<evidence type="ECO:0000256" key="2">
    <source>
        <dbReference type="ARBA" id="ARBA00022448"/>
    </source>
</evidence>
<dbReference type="Proteomes" id="UP000182237">
    <property type="component" value="Chromosome I"/>
</dbReference>
<proteinExistence type="inferred from homology"/>
<dbReference type="EMBL" id="LT629765">
    <property type="protein sequence ID" value="SDS44421.1"/>
    <property type="molecule type" value="Genomic_DNA"/>
</dbReference>
<evidence type="ECO:0000256" key="6">
    <source>
        <dbReference type="ARBA" id="ARBA00023136"/>
    </source>
</evidence>
<dbReference type="RefSeq" id="WP_019194323.1">
    <property type="nucleotide sequence ID" value="NZ_LT629765.1"/>
</dbReference>
<evidence type="ECO:0000313" key="9">
    <source>
        <dbReference type="EMBL" id="SDS44421.1"/>
    </source>
</evidence>
<dbReference type="OrthoDB" id="3810889at2"/>
<dbReference type="Pfam" id="PF00528">
    <property type="entry name" value="BPD_transp_1"/>
    <property type="match status" value="1"/>
</dbReference>
<comment type="subcellular location">
    <subcellularLocation>
        <location evidence="1 7">Cell membrane</location>
        <topology evidence="1 7">Multi-pass membrane protein</topology>
    </subcellularLocation>
</comment>
<evidence type="ECO:0000256" key="3">
    <source>
        <dbReference type="ARBA" id="ARBA00022475"/>
    </source>
</evidence>
<dbReference type="Gene3D" id="1.10.3720.10">
    <property type="entry name" value="MetI-like"/>
    <property type="match status" value="1"/>
</dbReference>
<evidence type="ECO:0000313" key="10">
    <source>
        <dbReference type="Proteomes" id="UP000182237"/>
    </source>
</evidence>
<reference evidence="9 10" key="1">
    <citation type="submission" date="2016-10" db="EMBL/GenBank/DDBJ databases">
        <authorList>
            <person name="de Groot N.N."/>
        </authorList>
    </citation>
    <scope>NUCLEOTIDE SEQUENCE [LARGE SCALE GENOMIC DNA]</scope>
    <source>
        <strain evidence="9 10">DSM 45434</strain>
    </source>
</reference>
<dbReference type="InterPro" id="IPR035906">
    <property type="entry name" value="MetI-like_sf"/>
</dbReference>
<dbReference type="GO" id="GO:0055085">
    <property type="term" value="P:transmembrane transport"/>
    <property type="evidence" value="ECO:0007669"/>
    <property type="project" value="InterPro"/>
</dbReference>
<comment type="similarity">
    <text evidence="7">Belongs to the binding-protein-dependent transport system permease family.</text>
</comment>
<evidence type="ECO:0000256" key="7">
    <source>
        <dbReference type="RuleBase" id="RU363032"/>
    </source>
</evidence>
<feature type="transmembrane region" description="Helical" evidence="7">
    <location>
        <begin position="274"/>
        <end position="293"/>
    </location>
</feature>
<evidence type="ECO:0000256" key="1">
    <source>
        <dbReference type="ARBA" id="ARBA00004651"/>
    </source>
</evidence>
<feature type="transmembrane region" description="Helical" evidence="7">
    <location>
        <begin position="18"/>
        <end position="40"/>
    </location>
</feature>
<gene>
    <name evidence="9" type="ORF">SAMN04488539_1689</name>
</gene>
<evidence type="ECO:0000256" key="4">
    <source>
        <dbReference type="ARBA" id="ARBA00022692"/>
    </source>
</evidence>